<dbReference type="SUPFAM" id="SSF54001">
    <property type="entry name" value="Cysteine proteinases"/>
    <property type="match status" value="1"/>
</dbReference>
<dbReference type="Gene3D" id="3.90.70.10">
    <property type="entry name" value="Cysteine proteinases"/>
    <property type="match status" value="2"/>
</dbReference>
<evidence type="ECO:0000256" key="5">
    <source>
        <dbReference type="ARBA" id="ARBA00022786"/>
    </source>
</evidence>
<feature type="compositionally biased region" description="Polar residues" evidence="8">
    <location>
        <begin position="552"/>
        <end position="562"/>
    </location>
</feature>
<dbReference type="Proteomes" id="UP001634394">
    <property type="component" value="Unassembled WGS sequence"/>
</dbReference>
<keyword evidence="5" id="KW-0833">Ubl conjugation pathway</keyword>
<dbReference type="PROSITE" id="PS50235">
    <property type="entry name" value="USP_3"/>
    <property type="match status" value="1"/>
</dbReference>
<feature type="region of interest" description="Disordered" evidence="8">
    <location>
        <begin position="538"/>
        <end position="572"/>
    </location>
</feature>
<comment type="similarity">
    <text evidence="2">Belongs to the peptidase C19 family.</text>
</comment>
<reference evidence="11 12" key="1">
    <citation type="submission" date="2024-11" db="EMBL/GenBank/DDBJ databases">
        <title>Chromosome-level genome assembly of the freshwater bivalve Anodonta woodiana.</title>
        <authorList>
            <person name="Chen X."/>
        </authorList>
    </citation>
    <scope>NUCLEOTIDE SEQUENCE [LARGE SCALE GENOMIC DNA]</scope>
    <source>
        <strain evidence="11">MN2024</strain>
        <tissue evidence="11">Gills</tissue>
    </source>
</reference>
<dbReference type="InterPro" id="IPR001394">
    <property type="entry name" value="Peptidase_C19_UCH"/>
</dbReference>
<dbReference type="CDD" id="cd02674">
    <property type="entry name" value="Peptidase_C19R"/>
    <property type="match status" value="1"/>
</dbReference>
<dbReference type="InterPro" id="IPR028889">
    <property type="entry name" value="USP"/>
</dbReference>
<keyword evidence="4" id="KW-0645">Protease</keyword>
<evidence type="ECO:0000256" key="2">
    <source>
        <dbReference type="ARBA" id="ARBA00009085"/>
    </source>
</evidence>
<dbReference type="InterPro" id="IPR038765">
    <property type="entry name" value="Papain-like_cys_pep_sf"/>
</dbReference>
<evidence type="ECO:0000259" key="9">
    <source>
        <dbReference type="PROSITE" id="PS50235"/>
    </source>
</evidence>
<gene>
    <name evidence="11" type="ORF">ACJMK2_017284</name>
</gene>
<evidence type="ECO:0000259" key="10">
    <source>
        <dbReference type="PROSITE" id="PS51283"/>
    </source>
</evidence>
<dbReference type="InterPro" id="IPR035927">
    <property type="entry name" value="DUSP-like_sf"/>
</dbReference>
<dbReference type="SMART" id="SM00695">
    <property type="entry name" value="DUSP"/>
    <property type="match status" value="1"/>
</dbReference>
<dbReference type="Gene3D" id="3.10.20.90">
    <property type="entry name" value="Phosphatidylinositol 3-kinase Catalytic Subunit, Chain A, domain 1"/>
    <property type="match status" value="1"/>
</dbReference>
<dbReference type="CDD" id="cd02257">
    <property type="entry name" value="Peptidase_C19"/>
    <property type="match status" value="1"/>
</dbReference>
<proteinExistence type="inferred from homology"/>
<evidence type="ECO:0000256" key="1">
    <source>
        <dbReference type="ARBA" id="ARBA00000707"/>
    </source>
</evidence>
<comment type="caution">
    <text evidence="11">The sequence shown here is derived from an EMBL/GenBank/DDBJ whole genome shotgun (WGS) entry which is preliminary data.</text>
</comment>
<dbReference type="PROSITE" id="PS00972">
    <property type="entry name" value="USP_1"/>
    <property type="match status" value="1"/>
</dbReference>
<evidence type="ECO:0000256" key="8">
    <source>
        <dbReference type="SAM" id="MobiDB-lite"/>
    </source>
</evidence>
<dbReference type="InterPro" id="IPR050185">
    <property type="entry name" value="Ub_carboxyl-term_hydrolase"/>
</dbReference>
<dbReference type="PANTHER" id="PTHR21646:SF24">
    <property type="entry name" value="UBIQUITIN CARBOXYL-TERMINAL HYDROLASE"/>
    <property type="match status" value="1"/>
</dbReference>
<name>A0ABD3UYG8_SINWO</name>
<dbReference type="InterPro" id="IPR018200">
    <property type="entry name" value="USP_CS"/>
</dbReference>
<sequence length="826" mass="95596">MAEGGVPDLEIQKKDIDNLLKVSLKKGDTWYLIDTKWFKQWKKYVGYDAWDSDSVGEESPGPVDNKNLFKENSLTEGQTPKLKEHMIDDIDYILVPEEAWNKLQGWYGLTEGQEPIARKVIQHGLFVRHCKVEVYYLDLKLCENSQPDKQILKQFSRTDTIDDLEKEMRRTFNIDEKKEVRLWNRYTTNTYEQLTKPDKTLQDAGLYQGQVIVMELKNVDGTWPRQAKSTSSNSTASLRSDGSSSRQGLCGLSNLGNTCFMNSVIQCMSNVPLLTQYFLKRNWIEEINENNPLGMHGEIARSYAELIQMMWSGKHSYTAPRNFKYAVGRFAPQFSGEKQHDCHDLMAFLLNGLHEELNRIRQKPYIEMRDADGRSDEVVAAEAWYIYRLRNDSIIVDIFHGLYKYAIHCPECSKISVMFDPFCYLSLPLPVKKEERQIDVFWVPLNPLEQPVQFKLTVPKMGCIADMCSVLAEYVEVKPEYMVVTYVYSFRFHKFYAQDESLSHIMDRDDTFIYQVPITSGDDPDQLVLSIYLREQSDDSSNNVTDEEKGSDSISGSDQTSENSEDSVKTDNVKPPRLFRFTLVNSYGNTDMDYKLNDDGKPLKLNSKSYVAVDWHPVARKRFYNESAAEAFEQHETMKMKTQKKQVIQINDCLELFTTTEKLGAQDPWYCSKCEKHQQATKKFDIWSLPNVLIIHLKRFSYDRYRRDKIDTLVEFPTRGLDMRKYVFGDNSGPLLYDLIAVANHLGGPSGEHYTAYGKNCEDGKWYYFDDSSVSEACEESCVSSVAVYLNENVSKTWKNIHCLNWALSLGLADQDPHKFCYFHCR</sequence>
<dbReference type="GO" id="GO:0004843">
    <property type="term" value="F:cysteine-type deubiquitinase activity"/>
    <property type="evidence" value="ECO:0007669"/>
    <property type="project" value="UniProtKB-EC"/>
</dbReference>
<feature type="domain" description="USP" evidence="9">
    <location>
        <begin position="250"/>
        <end position="792"/>
    </location>
</feature>
<evidence type="ECO:0000256" key="7">
    <source>
        <dbReference type="ARBA" id="ARBA00022807"/>
    </source>
</evidence>
<dbReference type="InterPro" id="IPR028135">
    <property type="entry name" value="Ub_USP-typ"/>
</dbReference>
<dbReference type="Pfam" id="PF00443">
    <property type="entry name" value="UCH"/>
    <property type="match status" value="1"/>
</dbReference>
<organism evidence="11 12">
    <name type="scientific">Sinanodonta woodiana</name>
    <name type="common">Chinese pond mussel</name>
    <name type="synonym">Anodonta woodiana</name>
    <dbReference type="NCBI Taxonomy" id="1069815"/>
    <lineage>
        <taxon>Eukaryota</taxon>
        <taxon>Metazoa</taxon>
        <taxon>Spiralia</taxon>
        <taxon>Lophotrochozoa</taxon>
        <taxon>Mollusca</taxon>
        <taxon>Bivalvia</taxon>
        <taxon>Autobranchia</taxon>
        <taxon>Heteroconchia</taxon>
        <taxon>Palaeoheterodonta</taxon>
        <taxon>Unionida</taxon>
        <taxon>Unionoidea</taxon>
        <taxon>Unionidae</taxon>
        <taxon>Unioninae</taxon>
        <taxon>Sinanodonta</taxon>
    </lineage>
</organism>
<dbReference type="Pfam" id="PF06337">
    <property type="entry name" value="DUSP"/>
    <property type="match status" value="1"/>
</dbReference>
<dbReference type="AlphaFoldDB" id="A0ABD3UYG8"/>
<dbReference type="SUPFAM" id="SSF143791">
    <property type="entry name" value="DUSP-like"/>
    <property type="match status" value="1"/>
</dbReference>
<protein>
    <recommendedName>
        <fullName evidence="3">ubiquitinyl hydrolase 1</fullName>
        <ecNumber evidence="3">3.4.19.12</ecNumber>
    </recommendedName>
</protein>
<feature type="domain" description="DUSP" evidence="10">
    <location>
        <begin position="7"/>
        <end position="121"/>
    </location>
</feature>
<feature type="compositionally biased region" description="Low complexity" evidence="8">
    <location>
        <begin position="229"/>
        <end position="240"/>
    </location>
</feature>
<feature type="region of interest" description="Disordered" evidence="8">
    <location>
        <begin position="223"/>
        <end position="246"/>
    </location>
</feature>
<dbReference type="EMBL" id="JBJQND010000015">
    <property type="protein sequence ID" value="KAL3853771.1"/>
    <property type="molecule type" value="Genomic_DNA"/>
</dbReference>
<evidence type="ECO:0000313" key="11">
    <source>
        <dbReference type="EMBL" id="KAL3853771.1"/>
    </source>
</evidence>
<dbReference type="InterPro" id="IPR006615">
    <property type="entry name" value="Pept_C19_DUSP"/>
</dbReference>
<dbReference type="Gene3D" id="3.30.2230.10">
    <property type="entry name" value="DUSP-like"/>
    <property type="match status" value="1"/>
</dbReference>
<evidence type="ECO:0000256" key="6">
    <source>
        <dbReference type="ARBA" id="ARBA00022801"/>
    </source>
</evidence>
<evidence type="ECO:0000256" key="4">
    <source>
        <dbReference type="ARBA" id="ARBA00022670"/>
    </source>
</evidence>
<dbReference type="PROSITE" id="PS51283">
    <property type="entry name" value="DUSP"/>
    <property type="match status" value="1"/>
</dbReference>
<dbReference type="FunFam" id="3.30.2230.10:FF:000003">
    <property type="entry name" value="ubiquitin carboxyl-terminal hydrolase 15 isoform X1"/>
    <property type="match status" value="1"/>
</dbReference>
<evidence type="ECO:0000256" key="3">
    <source>
        <dbReference type="ARBA" id="ARBA00012759"/>
    </source>
</evidence>
<dbReference type="GO" id="GO:0006508">
    <property type="term" value="P:proteolysis"/>
    <property type="evidence" value="ECO:0007669"/>
    <property type="project" value="UniProtKB-KW"/>
</dbReference>
<dbReference type="EC" id="3.4.19.12" evidence="3"/>
<evidence type="ECO:0000313" key="12">
    <source>
        <dbReference type="Proteomes" id="UP001634394"/>
    </source>
</evidence>
<dbReference type="Pfam" id="PF14836">
    <property type="entry name" value="Ubiquitin_3"/>
    <property type="match status" value="1"/>
</dbReference>
<keyword evidence="6" id="KW-0378">Hydrolase</keyword>
<comment type="catalytic activity">
    <reaction evidence="1">
        <text>Thiol-dependent hydrolysis of ester, thioester, amide, peptide and isopeptide bonds formed by the C-terminal Gly of ubiquitin (a 76-residue protein attached to proteins as an intracellular targeting signal).</text>
        <dbReference type="EC" id="3.4.19.12"/>
    </reaction>
</comment>
<keyword evidence="12" id="KW-1185">Reference proteome</keyword>
<keyword evidence="7" id="KW-0788">Thiol protease</keyword>
<accession>A0ABD3UYG8</accession>
<dbReference type="PANTHER" id="PTHR21646">
    <property type="entry name" value="UBIQUITIN CARBOXYL-TERMINAL HYDROLASE"/>
    <property type="match status" value="1"/>
</dbReference>